<keyword evidence="2" id="KW-0269">Exonuclease</keyword>
<accession>A0A6G9YFF2</accession>
<dbReference type="AlphaFoldDB" id="A0A6G9YFF2"/>
<dbReference type="EMBL" id="CP046172">
    <property type="protein sequence ID" value="QIS11860.1"/>
    <property type="molecule type" value="Genomic_DNA"/>
</dbReference>
<keyword evidence="2" id="KW-0378">Hydrolase</keyword>
<dbReference type="Pfam" id="PF21805">
    <property type="entry name" value="Imm5_like"/>
    <property type="match status" value="1"/>
</dbReference>
<keyword evidence="3" id="KW-1185">Reference proteome</keyword>
<name>A0A6G9YFF2_9NOCA</name>
<evidence type="ECO:0000313" key="2">
    <source>
        <dbReference type="EMBL" id="QIS11860.1"/>
    </source>
</evidence>
<keyword evidence="2" id="KW-0540">Nuclease</keyword>
<feature type="domain" description="Imm-5-like" evidence="1">
    <location>
        <begin position="5"/>
        <end position="126"/>
    </location>
</feature>
<organism evidence="2 3">
    <name type="scientific">Nocardia arthritidis</name>
    <dbReference type="NCBI Taxonomy" id="228602"/>
    <lineage>
        <taxon>Bacteria</taxon>
        <taxon>Bacillati</taxon>
        <taxon>Actinomycetota</taxon>
        <taxon>Actinomycetes</taxon>
        <taxon>Mycobacteriales</taxon>
        <taxon>Nocardiaceae</taxon>
        <taxon>Nocardia</taxon>
    </lineage>
</organism>
<dbReference type="InterPro" id="IPR048667">
    <property type="entry name" value="Imm5-like"/>
</dbReference>
<reference evidence="2 3" key="1">
    <citation type="journal article" date="2019" name="ACS Chem. Biol.">
        <title>Identification and Mobilization of a Cryptic Antibiotic Biosynthesis Gene Locus from a Human-Pathogenic Nocardia Isolate.</title>
        <authorList>
            <person name="Herisse M."/>
            <person name="Ishida K."/>
            <person name="Porter J.L."/>
            <person name="Howden B."/>
            <person name="Hertweck C."/>
            <person name="Stinear T.P."/>
            <person name="Pidot S.J."/>
        </authorList>
    </citation>
    <scope>NUCLEOTIDE SEQUENCE [LARGE SCALE GENOMIC DNA]</scope>
    <source>
        <strain evidence="2 3">AUSMDU00012717</strain>
    </source>
</reference>
<dbReference type="GO" id="GO:0004527">
    <property type="term" value="F:exonuclease activity"/>
    <property type="evidence" value="ECO:0007669"/>
    <property type="project" value="UniProtKB-KW"/>
</dbReference>
<dbReference type="KEGG" id="nah:F5544_19960"/>
<evidence type="ECO:0000313" key="3">
    <source>
        <dbReference type="Proteomes" id="UP000503540"/>
    </source>
</evidence>
<proteinExistence type="predicted"/>
<gene>
    <name evidence="2" type="ORF">F5544_19960</name>
</gene>
<dbReference type="RefSeq" id="WP_167474617.1">
    <property type="nucleotide sequence ID" value="NZ_CP046172.1"/>
</dbReference>
<protein>
    <submittedName>
        <fullName evidence="2">Exonuclease SbcC</fullName>
    </submittedName>
</protein>
<evidence type="ECO:0000259" key="1">
    <source>
        <dbReference type="Pfam" id="PF21805"/>
    </source>
</evidence>
<sequence length="186" mass="19683">MDIELSTAELRAIAGYAVACAEPASAIFERDRPADPRARAVLDAVREFATGGRRTKAIRTTAFDAHRAAREARELGYAAAADAALAAGHAGGAAYLHPLAKATQGGHILMSAAHAARAFELDAGDDHRIGAEYIAKATDSADATVVGVLMRYPEPPGGRGRVGELWRELDTALRRLAIDRLTPESR</sequence>
<dbReference type="Proteomes" id="UP000503540">
    <property type="component" value="Chromosome"/>
</dbReference>